<proteinExistence type="predicted"/>
<dbReference type="RefSeq" id="WP_109595492.1">
    <property type="nucleotide sequence ID" value="NZ_BONA01000054.1"/>
</dbReference>
<accession>A0A316FED3</accession>
<dbReference type="OrthoDB" id="4147502at2"/>
<dbReference type="AlphaFoldDB" id="A0A316FED3"/>
<sequence>MAEHPPSDLGSVLRHEAERHLPDRDVMLTRIVQRRTEPAAGRWVPSLRPVAAAASVVATLVAGFAGIRAAGDRPEHDRAPAATEGSTSPSTSPSPPARSKAPPREDPGHREPVEKPPPRPAITSPSMRPVDGFLSSAAVIDGHSAGTWAQGNVTLTTTETITALDVVINVAKTAGVEDAGKWTTIPADLITMTVTEEKSRFVYRFTLRQGTLAPGSYVFAVQYTHADGERDPAHDTYGALATAGAERAGVTGAFPAT</sequence>
<feature type="compositionally biased region" description="Basic and acidic residues" evidence="1">
    <location>
        <begin position="102"/>
        <end position="117"/>
    </location>
</feature>
<dbReference type="EMBL" id="QGGR01000010">
    <property type="protein sequence ID" value="PWK46120.1"/>
    <property type="molecule type" value="Genomic_DNA"/>
</dbReference>
<evidence type="ECO:0000313" key="3">
    <source>
        <dbReference type="Proteomes" id="UP000245697"/>
    </source>
</evidence>
<protein>
    <submittedName>
        <fullName evidence="2">Uncharacterized protein</fullName>
    </submittedName>
</protein>
<organism evidence="2 3">
    <name type="scientific">Actinoplanes xinjiangensis</name>
    <dbReference type="NCBI Taxonomy" id="512350"/>
    <lineage>
        <taxon>Bacteria</taxon>
        <taxon>Bacillati</taxon>
        <taxon>Actinomycetota</taxon>
        <taxon>Actinomycetes</taxon>
        <taxon>Micromonosporales</taxon>
        <taxon>Micromonosporaceae</taxon>
        <taxon>Actinoplanes</taxon>
    </lineage>
</organism>
<keyword evidence="3" id="KW-1185">Reference proteome</keyword>
<evidence type="ECO:0000313" key="2">
    <source>
        <dbReference type="EMBL" id="PWK46120.1"/>
    </source>
</evidence>
<gene>
    <name evidence="2" type="ORF">BC793_110111</name>
</gene>
<dbReference type="Proteomes" id="UP000245697">
    <property type="component" value="Unassembled WGS sequence"/>
</dbReference>
<evidence type="ECO:0000256" key="1">
    <source>
        <dbReference type="SAM" id="MobiDB-lite"/>
    </source>
</evidence>
<feature type="compositionally biased region" description="Low complexity" evidence="1">
    <location>
        <begin position="80"/>
        <end position="91"/>
    </location>
</feature>
<name>A0A316FED3_9ACTN</name>
<comment type="caution">
    <text evidence="2">The sequence shown here is derived from an EMBL/GenBank/DDBJ whole genome shotgun (WGS) entry which is preliminary data.</text>
</comment>
<feature type="region of interest" description="Disordered" evidence="1">
    <location>
        <begin position="71"/>
        <end position="128"/>
    </location>
</feature>
<reference evidence="2 3" key="1">
    <citation type="submission" date="2018-05" db="EMBL/GenBank/DDBJ databases">
        <title>Genomic Encyclopedia of Archaeal and Bacterial Type Strains, Phase II (KMG-II): from individual species to whole genera.</title>
        <authorList>
            <person name="Goeker M."/>
        </authorList>
    </citation>
    <scope>NUCLEOTIDE SEQUENCE [LARGE SCALE GENOMIC DNA]</scope>
    <source>
        <strain evidence="2 3">DSM 45184</strain>
    </source>
</reference>